<accession>A0A919A3B7</accession>
<gene>
    <name evidence="1" type="ORF">GCM10018772_05210</name>
</gene>
<evidence type="ECO:0000313" key="1">
    <source>
        <dbReference type="EMBL" id="GHE85020.1"/>
    </source>
</evidence>
<protein>
    <recommendedName>
        <fullName evidence="3">Phage portal protein</fullName>
    </recommendedName>
</protein>
<reference evidence="1" key="2">
    <citation type="submission" date="2020-09" db="EMBL/GenBank/DDBJ databases">
        <authorList>
            <person name="Sun Q."/>
            <person name="Ohkuma M."/>
        </authorList>
    </citation>
    <scope>NUCLEOTIDE SEQUENCE</scope>
    <source>
        <strain evidence="1">JCM 4477</strain>
    </source>
</reference>
<dbReference type="InterPro" id="IPR006944">
    <property type="entry name" value="Phage/GTA_portal"/>
</dbReference>
<dbReference type="Pfam" id="PF04860">
    <property type="entry name" value="Phage_portal"/>
    <property type="match status" value="1"/>
</dbReference>
<dbReference type="Proteomes" id="UP000630718">
    <property type="component" value="Unassembled WGS sequence"/>
</dbReference>
<evidence type="ECO:0008006" key="3">
    <source>
        <dbReference type="Google" id="ProtNLM"/>
    </source>
</evidence>
<keyword evidence="2" id="KW-1185">Reference proteome</keyword>
<dbReference type="NCBIfam" id="TIGR01537">
    <property type="entry name" value="portal_HK97"/>
    <property type="match status" value="1"/>
</dbReference>
<dbReference type="EMBL" id="BNBI01000001">
    <property type="protein sequence ID" value="GHE85020.1"/>
    <property type="molecule type" value="Genomic_DNA"/>
</dbReference>
<proteinExistence type="predicted"/>
<sequence>MARTLFGDVAAGLRSLTNRTPVPFASTASRAGLGSGLLRPAGQEAQMRAMGSSSTLYAIVDRITTTYAGIEWKLYRSAASGRDEDRVEVTRHAALDLWNKPNAFMSGPQFRESAQQHEELTGEQWWVIAKHENVNLPLELWPVRPDRMEPVPDPDDFLVGFIYRGPSGERIPLGRDEVIFLRRPNPLDPYRGMGVVQTILMDIDATHASAEWNANFFRNSAEPGGVVEAERRLTDEEFREFTDRWREQHRGVSNAHRVAVLENGLKWVDRKYSMRDMQFTELRGVNREIIREAFGFPKPMLGATDDVNRANAEAAAYVFARWLIQPRLERIRETLNTRLLPMYGAAGAGLEFDFANPVPEDEETTARVLASRAQTAQVLRAAGWDSTDVVSAAGLPEMGSRDPQEQLLVDIVRGAPSTAPVILPLLGFDVPSGAPPVAAPANAWTPPAWAAEEIEAAQRWVVVAKDDDDTCQPCRDNNGKTYRNRADAYKDYPGGQGYVHCVGAEHGNECRCRVVKRGRKGDEGS</sequence>
<dbReference type="AlphaFoldDB" id="A0A919A3B7"/>
<comment type="caution">
    <text evidence="1">The sequence shown here is derived from an EMBL/GenBank/DDBJ whole genome shotgun (WGS) entry which is preliminary data.</text>
</comment>
<name>A0A919A3B7_9ACTN</name>
<dbReference type="RefSeq" id="WP_190202412.1">
    <property type="nucleotide sequence ID" value="NZ_BNBI01000001.1"/>
</dbReference>
<evidence type="ECO:0000313" key="2">
    <source>
        <dbReference type="Proteomes" id="UP000630718"/>
    </source>
</evidence>
<organism evidence="1 2">
    <name type="scientific">Streptomyces fumanus</name>
    <dbReference type="NCBI Taxonomy" id="67302"/>
    <lineage>
        <taxon>Bacteria</taxon>
        <taxon>Bacillati</taxon>
        <taxon>Actinomycetota</taxon>
        <taxon>Actinomycetes</taxon>
        <taxon>Kitasatosporales</taxon>
        <taxon>Streptomycetaceae</taxon>
        <taxon>Streptomyces</taxon>
    </lineage>
</organism>
<dbReference type="InterPro" id="IPR006427">
    <property type="entry name" value="Portal_HK97"/>
</dbReference>
<reference evidence="1" key="1">
    <citation type="journal article" date="2014" name="Int. J. Syst. Evol. Microbiol.">
        <title>Complete genome sequence of Corynebacterium casei LMG S-19264T (=DSM 44701T), isolated from a smear-ripened cheese.</title>
        <authorList>
            <consortium name="US DOE Joint Genome Institute (JGI-PGF)"/>
            <person name="Walter F."/>
            <person name="Albersmeier A."/>
            <person name="Kalinowski J."/>
            <person name="Ruckert C."/>
        </authorList>
    </citation>
    <scope>NUCLEOTIDE SEQUENCE</scope>
    <source>
        <strain evidence="1">JCM 4477</strain>
    </source>
</reference>